<dbReference type="AlphaFoldDB" id="A0A4P9XS13"/>
<dbReference type="Pfam" id="PF10294">
    <property type="entry name" value="Methyltransf_16"/>
    <property type="match status" value="1"/>
</dbReference>
<keyword evidence="2 5" id="KW-0489">Methyltransferase</keyword>
<dbReference type="STRING" id="78915.A0A4P9XS13"/>
<gene>
    <name evidence="5" type="ORF">THASP1DRAFT_34534</name>
</gene>
<evidence type="ECO:0000256" key="2">
    <source>
        <dbReference type="ARBA" id="ARBA00022603"/>
    </source>
</evidence>
<proteinExistence type="predicted"/>
<evidence type="ECO:0000313" key="6">
    <source>
        <dbReference type="Proteomes" id="UP000271241"/>
    </source>
</evidence>
<dbReference type="Gene3D" id="3.40.50.150">
    <property type="entry name" value="Vaccinia Virus protein VP39"/>
    <property type="match status" value="1"/>
</dbReference>
<dbReference type="InterPro" id="IPR029063">
    <property type="entry name" value="SAM-dependent_MTases_sf"/>
</dbReference>
<organism evidence="5 6">
    <name type="scientific">Thamnocephalis sphaerospora</name>
    <dbReference type="NCBI Taxonomy" id="78915"/>
    <lineage>
        <taxon>Eukaryota</taxon>
        <taxon>Fungi</taxon>
        <taxon>Fungi incertae sedis</taxon>
        <taxon>Zoopagomycota</taxon>
        <taxon>Zoopagomycotina</taxon>
        <taxon>Zoopagomycetes</taxon>
        <taxon>Zoopagales</taxon>
        <taxon>Sigmoideomycetaceae</taxon>
        <taxon>Thamnocephalis</taxon>
    </lineage>
</organism>
<dbReference type="PROSITE" id="PS51560">
    <property type="entry name" value="SAM_MT_NNT1"/>
    <property type="match status" value="1"/>
</dbReference>
<name>A0A4P9XS13_9FUNG</name>
<accession>A0A4P9XS13</accession>
<dbReference type="GO" id="GO:0032259">
    <property type="term" value="P:methylation"/>
    <property type="evidence" value="ECO:0007669"/>
    <property type="project" value="UniProtKB-KW"/>
</dbReference>
<keyword evidence="4" id="KW-0949">S-adenosyl-L-methionine</keyword>
<dbReference type="CDD" id="cd02440">
    <property type="entry name" value="AdoMet_MTases"/>
    <property type="match status" value="1"/>
</dbReference>
<evidence type="ECO:0000256" key="3">
    <source>
        <dbReference type="ARBA" id="ARBA00022679"/>
    </source>
</evidence>
<reference evidence="6" key="1">
    <citation type="journal article" date="2018" name="Nat. Microbiol.">
        <title>Leveraging single-cell genomics to expand the fungal tree of life.</title>
        <authorList>
            <person name="Ahrendt S.R."/>
            <person name="Quandt C.A."/>
            <person name="Ciobanu D."/>
            <person name="Clum A."/>
            <person name="Salamov A."/>
            <person name="Andreopoulos B."/>
            <person name="Cheng J.F."/>
            <person name="Woyke T."/>
            <person name="Pelin A."/>
            <person name="Henrissat B."/>
            <person name="Reynolds N.K."/>
            <person name="Benny G.L."/>
            <person name="Smith M.E."/>
            <person name="James T.Y."/>
            <person name="Grigoriev I.V."/>
        </authorList>
    </citation>
    <scope>NUCLEOTIDE SEQUENCE [LARGE SCALE GENOMIC DNA]</scope>
    <source>
        <strain evidence="6">RSA 1356</strain>
    </source>
</reference>
<dbReference type="OrthoDB" id="46564at2759"/>
<dbReference type="InterPro" id="IPR025784">
    <property type="entry name" value="EFM7"/>
</dbReference>
<sequence>MDFRPPSPEPTFVTHTRSEQLVQSDACATLRLRLVGAHPLWGHHLWNAARVFADYLDTRRETLCRERRVLELGAGAGLPGLVAALDDAKRVVLTDYPDADLLENLSINAQANAPDALASGRLCVKGYLWGADVEQLGTDDPTVPAGSFDLIILSDLIFNHSQHRAMLRTVRELPADTALPPLVTRETSAPQALVFFTHHRPWLAARDLRFFTLAASDSKQYGGFCVERVLEQRMQPMFAEDPGAETVRATVHGYRLTLRE</sequence>
<evidence type="ECO:0000313" key="5">
    <source>
        <dbReference type="EMBL" id="RKP08895.1"/>
    </source>
</evidence>
<dbReference type="InterPro" id="IPR019410">
    <property type="entry name" value="Methyltransf_16"/>
</dbReference>
<keyword evidence="6" id="KW-1185">Reference proteome</keyword>
<dbReference type="Proteomes" id="UP000271241">
    <property type="component" value="Unassembled WGS sequence"/>
</dbReference>
<dbReference type="EMBL" id="KZ992560">
    <property type="protein sequence ID" value="RKP08895.1"/>
    <property type="molecule type" value="Genomic_DNA"/>
</dbReference>
<evidence type="ECO:0000256" key="1">
    <source>
        <dbReference type="ARBA" id="ARBA00022490"/>
    </source>
</evidence>
<dbReference type="GO" id="GO:0008168">
    <property type="term" value="F:methyltransferase activity"/>
    <property type="evidence" value="ECO:0007669"/>
    <property type="project" value="UniProtKB-KW"/>
</dbReference>
<evidence type="ECO:0000256" key="4">
    <source>
        <dbReference type="ARBA" id="ARBA00022691"/>
    </source>
</evidence>
<keyword evidence="1" id="KW-0963">Cytoplasm</keyword>
<dbReference type="SUPFAM" id="SSF53335">
    <property type="entry name" value="S-adenosyl-L-methionine-dependent methyltransferases"/>
    <property type="match status" value="1"/>
</dbReference>
<dbReference type="PANTHER" id="PTHR14614">
    <property type="entry name" value="HEPATOCELLULAR CARCINOMA-ASSOCIATED ANTIGEN"/>
    <property type="match status" value="1"/>
</dbReference>
<keyword evidence="3 5" id="KW-0808">Transferase</keyword>
<dbReference type="GO" id="GO:0005737">
    <property type="term" value="C:cytoplasm"/>
    <property type="evidence" value="ECO:0007669"/>
    <property type="project" value="TreeGrafter"/>
</dbReference>
<protein>
    <submittedName>
        <fullName evidence="5">Putative methyltransferase-domain-containing protein</fullName>
    </submittedName>
</protein>
<dbReference type="PANTHER" id="PTHR14614:SF10">
    <property type="entry name" value="PROTEIN N-TERMINAL AND LYSINE N-METHYLTRANSFERASE EFM7"/>
    <property type="match status" value="1"/>
</dbReference>